<evidence type="ECO:0000256" key="10">
    <source>
        <dbReference type="SAM" id="Phobius"/>
    </source>
</evidence>
<evidence type="ECO:0000313" key="12">
    <source>
        <dbReference type="Proteomes" id="UP000183365"/>
    </source>
</evidence>
<evidence type="ECO:0000313" key="11">
    <source>
        <dbReference type="EMBL" id="SGZ41641.1"/>
    </source>
</evidence>
<evidence type="ECO:0000256" key="2">
    <source>
        <dbReference type="ARBA" id="ARBA00004922"/>
    </source>
</evidence>
<dbReference type="Pfam" id="PF11051">
    <property type="entry name" value="Mannosyl_trans3"/>
    <property type="match status" value="1"/>
</dbReference>
<evidence type="ECO:0000256" key="9">
    <source>
        <dbReference type="ARBA" id="ARBA00023136"/>
    </source>
</evidence>
<evidence type="ECO:0000256" key="3">
    <source>
        <dbReference type="ARBA" id="ARBA00009105"/>
    </source>
</evidence>
<keyword evidence="7 10" id="KW-1133">Transmembrane helix</keyword>
<dbReference type="PANTHER" id="PTHR31646">
    <property type="entry name" value="ALPHA-1,2-MANNOSYLTRANSFERASE MNN2"/>
    <property type="match status" value="1"/>
</dbReference>
<evidence type="ECO:0000256" key="6">
    <source>
        <dbReference type="ARBA" id="ARBA00022968"/>
    </source>
</evidence>
<feature type="transmembrane region" description="Helical" evidence="10">
    <location>
        <begin position="12"/>
        <end position="32"/>
    </location>
</feature>
<evidence type="ECO:0000256" key="8">
    <source>
        <dbReference type="ARBA" id="ARBA00023034"/>
    </source>
</evidence>
<dbReference type="EMBL" id="FQNF01000126">
    <property type="protein sequence ID" value="SGZ41641.1"/>
    <property type="molecule type" value="Genomic_DNA"/>
</dbReference>
<sequence length="561" mass="65954">MNYQRFIKFIENFKVYIIVNIVIIIFLIHTLFNISSEEKFNLIKLNNLIESRYNPQISLPLSLRFDAVDTIKVRDAKIQNSFLGEYLKRAPELNYQAKDLSSLSKNNLEKQYLRLNSKILNTLRESHTSIINDISKKNFFKQANFIKKYNGDGIVFVGGGDHSAMVYAIIKVIRILTRKLPIEVLIPDMAIQESDVNFCNMIQDMNAKCIYLKDYFENEFFNYKTYQYKSLALLLSSFDNVLLLDADDYPLVNLDNIFDHKTFKENGMIVWPDMWHRTTHPFFYESGNKKINMNHKVRSFLDSYSNNYKNNDVFHDYQGTLPDPASETGQLMINKTRHFKTLLLSYYYNLYGPSVFYHLLTQLGAGQGDKETFIAAAHMLNLPFYQVFSSSSLDGVFQNDNFKSTGYYQKDFRLDSLIKDKIMENTVQTNEDSLIINDLNKFKDIKEIPVQNLHFQGDKTTNFIMFAHINFPKFHPLTLAYHKEYYNEKGHYRALSLKKNIGFIDLEREVCNVYYNVFCLNKEDPFKQLVDNERLINKDILCTYYKNRTEYLNNTSLLTMI</sequence>
<dbReference type="Proteomes" id="UP000183365">
    <property type="component" value="Unassembled WGS sequence"/>
</dbReference>
<name>A0A1L0CSR0_9ASCO</name>
<evidence type="ECO:0000256" key="4">
    <source>
        <dbReference type="ARBA" id="ARBA00022679"/>
    </source>
</evidence>
<comment type="subcellular location">
    <subcellularLocation>
        <location evidence="1">Golgi apparatus membrane</location>
        <topology evidence="1">Single-pass type II membrane protein</topology>
    </subcellularLocation>
</comment>
<dbReference type="SUPFAM" id="SSF53448">
    <property type="entry name" value="Nucleotide-diphospho-sugar transferases"/>
    <property type="match status" value="1"/>
</dbReference>
<accession>A0A1L0CSR0</accession>
<organism evidence="11 12">
    <name type="scientific">Hanseniaspora guilliermondii</name>
    <dbReference type="NCBI Taxonomy" id="56406"/>
    <lineage>
        <taxon>Eukaryota</taxon>
        <taxon>Fungi</taxon>
        <taxon>Dikarya</taxon>
        <taxon>Ascomycota</taxon>
        <taxon>Saccharomycotina</taxon>
        <taxon>Saccharomycetes</taxon>
        <taxon>Saccharomycodales</taxon>
        <taxon>Saccharomycodaceae</taxon>
        <taxon>Hanseniaspora</taxon>
    </lineage>
</organism>
<keyword evidence="12" id="KW-1185">Reference proteome</keyword>
<comment type="pathway">
    <text evidence="2">Protein modification; protein glycosylation.</text>
</comment>
<evidence type="ECO:0000256" key="1">
    <source>
        <dbReference type="ARBA" id="ARBA00004323"/>
    </source>
</evidence>
<dbReference type="GO" id="GO:0046354">
    <property type="term" value="P:mannan biosynthetic process"/>
    <property type="evidence" value="ECO:0007669"/>
    <property type="project" value="TreeGrafter"/>
</dbReference>
<keyword evidence="8" id="KW-0333">Golgi apparatus</keyword>
<keyword evidence="4" id="KW-0808">Transferase</keyword>
<evidence type="ECO:0000256" key="7">
    <source>
        <dbReference type="ARBA" id="ARBA00022989"/>
    </source>
</evidence>
<keyword evidence="6" id="KW-0735">Signal-anchor</keyword>
<comment type="similarity">
    <text evidence="3">Belongs to the MNN1/MNT family.</text>
</comment>
<dbReference type="GO" id="GO:0000139">
    <property type="term" value="C:Golgi membrane"/>
    <property type="evidence" value="ECO:0007669"/>
    <property type="project" value="UniProtKB-SubCell"/>
</dbReference>
<proteinExistence type="inferred from homology"/>
<dbReference type="InterPro" id="IPR022751">
    <property type="entry name" value="Alpha_mannosyltransferase"/>
</dbReference>
<protein>
    <recommendedName>
        <fullName evidence="13">Alpha-1,2-mannosyltransferase MNN2</fullName>
    </recommendedName>
</protein>
<dbReference type="VEuPathDB" id="FungiDB:HGUI_03842"/>
<dbReference type="AlphaFoldDB" id="A0A1L0CSR0"/>
<keyword evidence="9 10" id="KW-0472">Membrane</keyword>
<evidence type="ECO:0008006" key="13">
    <source>
        <dbReference type="Google" id="ProtNLM"/>
    </source>
</evidence>
<dbReference type="PANTHER" id="PTHR31646:SF1">
    <property type="entry name" value="ALPHA-1,2-MANNOSYLTRANSFERASE MNN2"/>
    <property type="match status" value="1"/>
</dbReference>
<dbReference type="GO" id="GO:0000026">
    <property type="term" value="F:alpha-1,2-mannosyltransferase activity"/>
    <property type="evidence" value="ECO:0007669"/>
    <property type="project" value="TreeGrafter"/>
</dbReference>
<evidence type="ECO:0000256" key="5">
    <source>
        <dbReference type="ARBA" id="ARBA00022692"/>
    </source>
</evidence>
<keyword evidence="5 10" id="KW-0812">Transmembrane</keyword>
<gene>
    <name evidence="11" type="ORF">HGUI_03842</name>
</gene>
<dbReference type="OrthoDB" id="430354at2759"/>
<dbReference type="InterPro" id="IPR029044">
    <property type="entry name" value="Nucleotide-diphossugar_trans"/>
</dbReference>
<reference evidence="12" key="1">
    <citation type="submission" date="2016-11" db="EMBL/GenBank/DDBJ databases">
        <authorList>
            <person name="Guldener U."/>
        </authorList>
    </citation>
    <scope>NUCLEOTIDE SEQUENCE [LARGE SCALE GENOMIC DNA]</scope>
</reference>